<dbReference type="EnsemblMetazoa" id="PPA40581.1">
    <property type="protein sequence ID" value="PPA40581.1"/>
    <property type="gene ID" value="WBGene00278950"/>
</dbReference>
<evidence type="ECO:0000313" key="2">
    <source>
        <dbReference type="Proteomes" id="UP000005239"/>
    </source>
</evidence>
<gene>
    <name evidence="1" type="primary">WBGene00278950</name>
</gene>
<organism evidence="1 2">
    <name type="scientific">Pristionchus pacificus</name>
    <name type="common">Parasitic nematode worm</name>
    <dbReference type="NCBI Taxonomy" id="54126"/>
    <lineage>
        <taxon>Eukaryota</taxon>
        <taxon>Metazoa</taxon>
        <taxon>Ecdysozoa</taxon>
        <taxon>Nematoda</taxon>
        <taxon>Chromadorea</taxon>
        <taxon>Rhabditida</taxon>
        <taxon>Rhabditina</taxon>
        <taxon>Diplogasteromorpha</taxon>
        <taxon>Diplogasteroidea</taxon>
        <taxon>Neodiplogasteridae</taxon>
        <taxon>Pristionchus</taxon>
    </lineage>
</organism>
<protein>
    <submittedName>
        <fullName evidence="1">Uncharacterized protein</fullName>
    </submittedName>
</protein>
<evidence type="ECO:0000313" key="1">
    <source>
        <dbReference type="EnsemblMetazoa" id="PPA40581.1"/>
    </source>
</evidence>
<reference evidence="1" key="2">
    <citation type="submission" date="2022-06" db="UniProtKB">
        <authorList>
            <consortium name="EnsemblMetazoa"/>
        </authorList>
    </citation>
    <scope>IDENTIFICATION</scope>
    <source>
        <strain evidence="1">PS312</strain>
    </source>
</reference>
<sequence>VLPASVGTIFGAFLLGFCTYLGVLPIVSGIDLATQLCHTSSSLHKYHSRVSECNWAAISCIMSACRTESTYCFPNFGNTIHIFQFIFFVPVILHQIGYYMCACSFLLITIERLILCYKPGCHEKYPTSFACAFILSLLLEMSMVLPAIVILQYEEWTLFCAIFMGLQEFITFLVRGVIELTRAFIPIISLR</sequence>
<keyword evidence="2" id="KW-1185">Reference proteome</keyword>
<name>A0A2A6C237_PRIPA</name>
<dbReference type="Proteomes" id="UP000005239">
    <property type="component" value="Unassembled WGS sequence"/>
</dbReference>
<reference evidence="2" key="1">
    <citation type="journal article" date="2008" name="Nat. Genet.">
        <title>The Pristionchus pacificus genome provides a unique perspective on nematode lifestyle and parasitism.</title>
        <authorList>
            <person name="Dieterich C."/>
            <person name="Clifton S.W."/>
            <person name="Schuster L.N."/>
            <person name="Chinwalla A."/>
            <person name="Delehaunty K."/>
            <person name="Dinkelacker I."/>
            <person name="Fulton L."/>
            <person name="Fulton R."/>
            <person name="Godfrey J."/>
            <person name="Minx P."/>
            <person name="Mitreva M."/>
            <person name="Roeseler W."/>
            <person name="Tian H."/>
            <person name="Witte H."/>
            <person name="Yang S.P."/>
            <person name="Wilson R.K."/>
            <person name="Sommer R.J."/>
        </authorList>
    </citation>
    <scope>NUCLEOTIDE SEQUENCE [LARGE SCALE GENOMIC DNA]</scope>
    <source>
        <strain evidence="2">PS312</strain>
    </source>
</reference>
<proteinExistence type="predicted"/>
<accession>A0A8R1Z4C1</accession>
<accession>A0A2A6C237</accession>
<dbReference type="AlphaFoldDB" id="A0A2A6C237"/>